<evidence type="ECO:0000256" key="5">
    <source>
        <dbReference type="SAM" id="Phobius"/>
    </source>
</evidence>
<dbReference type="InterPro" id="IPR012902">
    <property type="entry name" value="N_methyl_site"/>
</dbReference>
<name>A0A2T5P891_9PSED</name>
<keyword evidence="5" id="KW-0812">Transmembrane</keyword>
<dbReference type="RefSeq" id="WP_108107401.1">
    <property type="nucleotide sequence ID" value="NZ_QASN01000019.1"/>
</dbReference>
<evidence type="ECO:0000256" key="1">
    <source>
        <dbReference type="ARBA" id="ARBA00005233"/>
    </source>
</evidence>
<dbReference type="AlphaFoldDB" id="A0A2T5P891"/>
<dbReference type="OrthoDB" id="115249at2"/>
<dbReference type="GO" id="GO:0043107">
    <property type="term" value="P:type IV pilus-dependent motility"/>
    <property type="evidence" value="ECO:0007669"/>
    <property type="project" value="TreeGrafter"/>
</dbReference>
<proteinExistence type="inferred from homology"/>
<dbReference type="PANTHER" id="PTHR30093">
    <property type="entry name" value="GENERAL SECRETION PATHWAY PROTEIN G"/>
    <property type="match status" value="1"/>
</dbReference>
<evidence type="ECO:0000256" key="4">
    <source>
        <dbReference type="RuleBase" id="RU000389"/>
    </source>
</evidence>
<dbReference type="EMBL" id="QASN01000019">
    <property type="protein sequence ID" value="PTU73969.1"/>
    <property type="molecule type" value="Genomic_DNA"/>
</dbReference>
<keyword evidence="5" id="KW-1133">Transmembrane helix</keyword>
<protein>
    <recommendedName>
        <fullName evidence="3">Pilin</fullName>
    </recommendedName>
</protein>
<accession>A0A2T5P891</accession>
<evidence type="ECO:0000256" key="3">
    <source>
        <dbReference type="ARBA" id="ARBA00029638"/>
    </source>
</evidence>
<evidence type="ECO:0000256" key="2">
    <source>
        <dbReference type="ARBA" id="ARBA00022481"/>
    </source>
</evidence>
<sequence length="166" mass="16807">MKAQKGFTLIELMIVVAIIGILAAIAIPQYQNYIARSQVSRVMGEAGNLKTPVEQCLLNGNTGTVHSNVPSGTPVPPGDCVVDATASSLVAGAAQGSGSGAPPGTGYPQVALAAAAGATSSVTATFGSGAATDLAGQTLIWERSPEGTWTCTTTVEEKYRPRGCQN</sequence>
<dbReference type="Gene3D" id="3.30.700.10">
    <property type="entry name" value="Glycoprotein, Type 4 Pilin"/>
    <property type="match status" value="1"/>
</dbReference>
<dbReference type="InterPro" id="IPR001082">
    <property type="entry name" value="Pilin"/>
</dbReference>
<gene>
    <name evidence="6" type="ORF">DBO85_11400</name>
</gene>
<dbReference type="PROSITE" id="PS00409">
    <property type="entry name" value="PROKAR_NTER_METHYL"/>
    <property type="match status" value="1"/>
</dbReference>
<evidence type="ECO:0000313" key="6">
    <source>
        <dbReference type="EMBL" id="PTU73969.1"/>
    </source>
</evidence>
<dbReference type="Pfam" id="PF00114">
    <property type="entry name" value="Pilin"/>
    <property type="match status" value="1"/>
</dbReference>
<reference evidence="6 7" key="1">
    <citation type="submission" date="2018-04" db="EMBL/GenBank/DDBJ databases">
        <title>Pseudomonas sp. nov., isolated from mangrove soil.</title>
        <authorList>
            <person name="Chen C."/>
        </authorList>
    </citation>
    <scope>NUCLEOTIDE SEQUENCE [LARGE SCALE GENOMIC DNA]</scope>
    <source>
        <strain evidence="6 7">TC-11</strain>
    </source>
</reference>
<feature type="transmembrane region" description="Helical" evidence="5">
    <location>
        <begin position="7"/>
        <end position="27"/>
    </location>
</feature>
<dbReference type="InterPro" id="IPR045584">
    <property type="entry name" value="Pilin-like"/>
</dbReference>
<dbReference type="GO" id="GO:0044096">
    <property type="term" value="C:type IV pilus"/>
    <property type="evidence" value="ECO:0007669"/>
    <property type="project" value="TreeGrafter"/>
</dbReference>
<dbReference type="SUPFAM" id="SSF54523">
    <property type="entry name" value="Pili subunits"/>
    <property type="match status" value="1"/>
</dbReference>
<comment type="caution">
    <text evidence="6">The sequence shown here is derived from an EMBL/GenBank/DDBJ whole genome shotgun (WGS) entry which is preliminary data.</text>
</comment>
<dbReference type="NCBIfam" id="TIGR02532">
    <property type="entry name" value="IV_pilin_GFxxxE"/>
    <property type="match status" value="1"/>
</dbReference>
<keyword evidence="2" id="KW-0488">Methylation</keyword>
<keyword evidence="4" id="KW-0281">Fimbrium</keyword>
<dbReference type="PANTHER" id="PTHR30093:SF34">
    <property type="entry name" value="PREPILIN PEPTIDASE-DEPENDENT PROTEIN D"/>
    <property type="match status" value="1"/>
</dbReference>
<evidence type="ECO:0000313" key="7">
    <source>
        <dbReference type="Proteomes" id="UP000244064"/>
    </source>
</evidence>
<dbReference type="GO" id="GO:0007155">
    <property type="term" value="P:cell adhesion"/>
    <property type="evidence" value="ECO:0007669"/>
    <property type="project" value="InterPro"/>
</dbReference>
<organism evidence="6 7">
    <name type="scientific">Pseudomonas mangrovi</name>
    <dbReference type="NCBI Taxonomy" id="2161748"/>
    <lineage>
        <taxon>Bacteria</taxon>
        <taxon>Pseudomonadati</taxon>
        <taxon>Pseudomonadota</taxon>
        <taxon>Gammaproteobacteria</taxon>
        <taxon>Pseudomonadales</taxon>
        <taxon>Pseudomonadaceae</taxon>
        <taxon>Pseudomonas</taxon>
    </lineage>
</organism>
<keyword evidence="7" id="KW-1185">Reference proteome</keyword>
<keyword evidence="5" id="KW-0472">Membrane</keyword>
<dbReference type="Proteomes" id="UP000244064">
    <property type="component" value="Unassembled WGS sequence"/>
</dbReference>
<dbReference type="Pfam" id="PF07963">
    <property type="entry name" value="N_methyl"/>
    <property type="match status" value="1"/>
</dbReference>
<comment type="similarity">
    <text evidence="1 4">Belongs to the N-Me-Phe pilin family.</text>
</comment>